<keyword evidence="3" id="KW-1185">Reference proteome</keyword>
<reference evidence="2" key="1">
    <citation type="journal article" date="2014" name="Int. J. Syst. Evol. Microbiol.">
        <title>Complete genome of a new Firmicutes species belonging to the dominant human colonic microbiota ('Ruminococcus bicirculans') reveals two chromosomes and a selective capacity to utilize plant glucans.</title>
        <authorList>
            <consortium name="NISC Comparative Sequencing Program"/>
            <person name="Wegmann U."/>
            <person name="Louis P."/>
            <person name="Goesmann A."/>
            <person name="Henrissat B."/>
            <person name="Duncan S.H."/>
            <person name="Flint H.J."/>
        </authorList>
    </citation>
    <scope>NUCLEOTIDE SEQUENCE</scope>
    <source>
        <strain evidence="2">KACC 12504</strain>
    </source>
</reference>
<protein>
    <submittedName>
        <fullName evidence="2">S-(Hydroxymethyl)glutathione dehydrogenase</fullName>
    </submittedName>
</protein>
<name>A0ABW0SH66_9RHOB</name>
<evidence type="ECO:0000313" key="3">
    <source>
        <dbReference type="Proteomes" id="UP001596056"/>
    </source>
</evidence>
<gene>
    <name evidence="1" type="ORF">ACFPOC_10325</name>
    <name evidence="2" type="ORF">ACFPOC_18365</name>
</gene>
<reference evidence="3" key="2">
    <citation type="journal article" date="2019" name="Int. J. Syst. Evol. Microbiol.">
        <title>The Global Catalogue of Microorganisms (GCM) 10K type strain sequencing project: providing services to taxonomists for standard genome sequencing and annotation.</title>
        <authorList>
            <consortium name="The Broad Institute Genomics Platform"/>
            <consortium name="The Broad Institute Genome Sequencing Center for Infectious Disease"/>
            <person name="Wu L."/>
            <person name="Ma J."/>
        </authorList>
    </citation>
    <scope>NUCLEOTIDE SEQUENCE [LARGE SCALE GENOMIC DNA]</scope>
    <source>
        <strain evidence="3">KACC 11588</strain>
    </source>
</reference>
<organism evidence="2 3">
    <name type="scientific">Rubellimicrobium aerolatum</name>
    <dbReference type="NCBI Taxonomy" id="490979"/>
    <lineage>
        <taxon>Bacteria</taxon>
        <taxon>Pseudomonadati</taxon>
        <taxon>Pseudomonadota</taxon>
        <taxon>Alphaproteobacteria</taxon>
        <taxon>Rhodobacterales</taxon>
        <taxon>Roseobacteraceae</taxon>
        <taxon>Rubellimicrobium</taxon>
    </lineage>
</organism>
<reference evidence="2" key="3">
    <citation type="submission" date="2024-09" db="EMBL/GenBank/DDBJ databases">
        <authorList>
            <person name="Sun Q."/>
            <person name="Mori K."/>
        </authorList>
    </citation>
    <scope>NUCLEOTIDE SEQUENCE</scope>
    <source>
        <strain evidence="2">KACC 12504</strain>
    </source>
</reference>
<evidence type="ECO:0000313" key="1">
    <source>
        <dbReference type="EMBL" id="MFC5566808.1"/>
    </source>
</evidence>
<dbReference type="Proteomes" id="UP001596056">
    <property type="component" value="Unassembled WGS sequence"/>
</dbReference>
<evidence type="ECO:0000313" key="2">
    <source>
        <dbReference type="EMBL" id="MFC5568367.1"/>
    </source>
</evidence>
<dbReference type="InterPro" id="IPR011032">
    <property type="entry name" value="GroES-like_sf"/>
</dbReference>
<dbReference type="EMBL" id="JBHSNA010000040">
    <property type="protein sequence ID" value="MFC5568367.1"/>
    <property type="molecule type" value="Genomic_DNA"/>
</dbReference>
<sequence>DWYMEGKIEIDPMITHTLPLDRINDGFELMKRGESIRSVVVY</sequence>
<comment type="caution">
    <text evidence="2">The sequence shown here is derived from an EMBL/GenBank/DDBJ whole genome shotgun (WGS) entry which is preliminary data.</text>
</comment>
<accession>A0ABW0SH66</accession>
<dbReference type="Gene3D" id="3.90.180.10">
    <property type="entry name" value="Medium-chain alcohol dehydrogenases, catalytic domain"/>
    <property type="match status" value="1"/>
</dbReference>
<feature type="non-terminal residue" evidence="2">
    <location>
        <position position="1"/>
    </location>
</feature>
<dbReference type="EMBL" id="JBHSNA010000007">
    <property type="protein sequence ID" value="MFC5566808.1"/>
    <property type="molecule type" value="Genomic_DNA"/>
</dbReference>
<proteinExistence type="predicted"/>
<dbReference type="SUPFAM" id="SSF50129">
    <property type="entry name" value="GroES-like"/>
    <property type="match status" value="1"/>
</dbReference>